<gene>
    <name evidence="1" type="ORF">MRATA1EN1_LOCUS12892</name>
</gene>
<evidence type="ECO:0000313" key="1">
    <source>
        <dbReference type="EMBL" id="CAI9163930.1"/>
    </source>
</evidence>
<reference evidence="1" key="1">
    <citation type="submission" date="2023-04" db="EMBL/GenBank/DDBJ databases">
        <authorList>
            <consortium name="ELIXIR-Norway"/>
        </authorList>
    </citation>
    <scope>NUCLEOTIDE SEQUENCE [LARGE SCALE GENOMIC DNA]</scope>
</reference>
<dbReference type="Proteomes" id="UP001176941">
    <property type="component" value="Chromosome 21"/>
</dbReference>
<protein>
    <submittedName>
        <fullName evidence="1">Uncharacterized protein</fullName>
    </submittedName>
</protein>
<keyword evidence="2" id="KW-1185">Reference proteome</keyword>
<proteinExistence type="predicted"/>
<sequence>MYIHTYICVCVCVCKEREKIFLSRDDMQNIGLATKLMPVFPCAQVCLTLCDPVNCSPPGSSVHGILQARILEWAATPSSRGSSPPGDQTQVCRTADRFFTPGPPRKPDNTGMGSLSLLQQIFPTQELHQCLLHCRPILHQLSYHGSPDFL</sequence>
<accession>A0ABN8YQS6</accession>
<dbReference type="EMBL" id="OX459957">
    <property type="protein sequence ID" value="CAI9163930.1"/>
    <property type="molecule type" value="Genomic_DNA"/>
</dbReference>
<name>A0ABN8YQS6_RANTA</name>
<organism evidence="1 2">
    <name type="scientific">Rangifer tarandus platyrhynchus</name>
    <name type="common">Svalbard reindeer</name>
    <dbReference type="NCBI Taxonomy" id="3082113"/>
    <lineage>
        <taxon>Eukaryota</taxon>
        <taxon>Metazoa</taxon>
        <taxon>Chordata</taxon>
        <taxon>Craniata</taxon>
        <taxon>Vertebrata</taxon>
        <taxon>Euteleostomi</taxon>
        <taxon>Mammalia</taxon>
        <taxon>Eutheria</taxon>
        <taxon>Laurasiatheria</taxon>
        <taxon>Artiodactyla</taxon>
        <taxon>Ruminantia</taxon>
        <taxon>Pecora</taxon>
        <taxon>Cervidae</taxon>
        <taxon>Odocoileinae</taxon>
        <taxon>Rangifer</taxon>
    </lineage>
</organism>
<evidence type="ECO:0000313" key="2">
    <source>
        <dbReference type="Proteomes" id="UP001176941"/>
    </source>
</evidence>